<comment type="caution">
    <text evidence="1">The sequence shown here is derived from an EMBL/GenBank/DDBJ whole genome shotgun (WGS) entry which is preliminary data.</text>
</comment>
<proteinExistence type="predicted"/>
<keyword evidence="2" id="KW-1185">Reference proteome</keyword>
<sequence>HCTDDKSLIIDDVLDQGHIRSCSQLSSPSQPYHSFSLTGK</sequence>
<organism evidence="1 2">
    <name type="scientific">Trifolium medium</name>
    <dbReference type="NCBI Taxonomy" id="97028"/>
    <lineage>
        <taxon>Eukaryota</taxon>
        <taxon>Viridiplantae</taxon>
        <taxon>Streptophyta</taxon>
        <taxon>Embryophyta</taxon>
        <taxon>Tracheophyta</taxon>
        <taxon>Spermatophyta</taxon>
        <taxon>Magnoliopsida</taxon>
        <taxon>eudicotyledons</taxon>
        <taxon>Gunneridae</taxon>
        <taxon>Pentapetalae</taxon>
        <taxon>rosids</taxon>
        <taxon>fabids</taxon>
        <taxon>Fabales</taxon>
        <taxon>Fabaceae</taxon>
        <taxon>Papilionoideae</taxon>
        <taxon>50 kb inversion clade</taxon>
        <taxon>NPAAA clade</taxon>
        <taxon>Hologalegina</taxon>
        <taxon>IRL clade</taxon>
        <taxon>Trifolieae</taxon>
        <taxon>Trifolium</taxon>
    </lineage>
</organism>
<dbReference type="AlphaFoldDB" id="A0A392RNF4"/>
<dbReference type="EMBL" id="LXQA010252841">
    <property type="protein sequence ID" value="MCI38178.1"/>
    <property type="molecule type" value="Genomic_DNA"/>
</dbReference>
<evidence type="ECO:0000313" key="1">
    <source>
        <dbReference type="EMBL" id="MCI38178.1"/>
    </source>
</evidence>
<feature type="non-terminal residue" evidence="1">
    <location>
        <position position="1"/>
    </location>
</feature>
<evidence type="ECO:0000313" key="2">
    <source>
        <dbReference type="Proteomes" id="UP000265520"/>
    </source>
</evidence>
<protein>
    <submittedName>
        <fullName evidence="1">Uncharacterized protein</fullName>
    </submittedName>
</protein>
<accession>A0A392RNF4</accession>
<dbReference type="Proteomes" id="UP000265520">
    <property type="component" value="Unassembled WGS sequence"/>
</dbReference>
<name>A0A392RNF4_9FABA</name>
<reference evidence="1 2" key="1">
    <citation type="journal article" date="2018" name="Front. Plant Sci.">
        <title>Red Clover (Trifolium pratense) and Zigzag Clover (T. medium) - A Picture of Genomic Similarities and Differences.</title>
        <authorList>
            <person name="Dluhosova J."/>
            <person name="Istvanek J."/>
            <person name="Nedelnik J."/>
            <person name="Repkova J."/>
        </authorList>
    </citation>
    <scope>NUCLEOTIDE SEQUENCE [LARGE SCALE GENOMIC DNA]</scope>
    <source>
        <strain evidence="2">cv. 10/8</strain>
        <tissue evidence="1">Leaf</tissue>
    </source>
</reference>